<keyword evidence="3" id="KW-1185">Reference proteome</keyword>
<accession>A0A061ASH7</accession>
<organism evidence="1">
    <name type="scientific">Cyberlindnera fabianii</name>
    <name type="common">Yeast</name>
    <name type="synonym">Hansenula fabianii</name>
    <dbReference type="NCBI Taxonomy" id="36022"/>
    <lineage>
        <taxon>Eukaryota</taxon>
        <taxon>Fungi</taxon>
        <taxon>Dikarya</taxon>
        <taxon>Ascomycota</taxon>
        <taxon>Saccharomycotina</taxon>
        <taxon>Saccharomycetes</taxon>
        <taxon>Phaffomycetales</taxon>
        <taxon>Phaffomycetaceae</taxon>
        <taxon>Cyberlindnera</taxon>
    </lineage>
</organism>
<name>A0A061ASH7_CYBFA</name>
<reference evidence="1" key="1">
    <citation type="journal article" date="2014" name="Genome Announc.">
        <title>Genome sequence of the yeast Cyberlindnera fabianii (Hansenula fabianii).</title>
        <authorList>
            <person name="Freel K.C."/>
            <person name="Sarilar V."/>
            <person name="Neuveglise C."/>
            <person name="Devillers H."/>
            <person name="Friedrich A."/>
            <person name="Schacherer J."/>
        </authorList>
    </citation>
    <scope>NUCLEOTIDE SEQUENCE</scope>
    <source>
        <strain evidence="1">YJS4271</strain>
    </source>
</reference>
<dbReference type="Proteomes" id="UP000189513">
    <property type="component" value="Unassembled WGS sequence"/>
</dbReference>
<dbReference type="VEuPathDB" id="FungiDB:BON22_2221"/>
<reference evidence="3" key="2">
    <citation type="journal article" date="2017" name="Genome Announc.">
        <title>Genome sequences of Cyberlindnera fabianii 65, Pichia kudriavzevii 129, and Saccharomyces cerevisiae 131 isolated from fermented masau fruits in Zimbabwe.</title>
        <authorList>
            <person name="van Rijswijck I.M.H."/>
            <person name="Derks M.F.L."/>
            <person name="Abee T."/>
            <person name="de Ridder D."/>
            <person name="Smid E.J."/>
        </authorList>
    </citation>
    <scope>NUCLEOTIDE SEQUENCE [LARGE SCALE GENOMIC DNA]</scope>
    <source>
        <strain evidence="3">65</strain>
    </source>
</reference>
<dbReference type="AlphaFoldDB" id="A0A061ASH7"/>
<dbReference type="EMBL" id="LK052890">
    <property type="protein sequence ID" value="CDR40496.1"/>
    <property type="molecule type" value="Genomic_DNA"/>
</dbReference>
<protein>
    <submittedName>
        <fullName evidence="1">CYFA0S05e01112g1_1</fullName>
    </submittedName>
</protein>
<evidence type="ECO:0000313" key="3">
    <source>
        <dbReference type="Proteomes" id="UP000189513"/>
    </source>
</evidence>
<proteinExistence type="predicted"/>
<dbReference type="OrthoDB" id="3981279at2759"/>
<evidence type="ECO:0000313" key="1">
    <source>
        <dbReference type="EMBL" id="CDR40496.1"/>
    </source>
</evidence>
<gene>
    <name evidence="2" type="ORF">BON22_2221</name>
    <name evidence="1" type="ORF">CYFA0S_05e01112g</name>
</gene>
<reference evidence="2" key="3">
    <citation type="submission" date="2017-01" db="EMBL/GenBank/DDBJ databases">
        <authorList>
            <person name="Mah S.A."/>
            <person name="Swanson W.J."/>
            <person name="Moy G.W."/>
            <person name="Vacquier V.D."/>
        </authorList>
    </citation>
    <scope>NUCLEOTIDE SEQUENCE [LARGE SCALE GENOMIC DNA]</scope>
    <source>
        <strain evidence="2">65</strain>
    </source>
</reference>
<dbReference type="EMBL" id="MPUK01000003">
    <property type="protein sequence ID" value="ONH67992.1"/>
    <property type="molecule type" value="Genomic_DNA"/>
</dbReference>
<evidence type="ECO:0000313" key="2">
    <source>
        <dbReference type="EMBL" id="ONH67992.1"/>
    </source>
</evidence>
<sequence length="232" mass="25871">MTLFDNYAFEIVDDENGALEIAAEGELFSLPLSLFPCIPSTNKSHSAPKLPFDANDYLNFELNEAFIVPSADFMNNYRVSSASLSSMSSITNIQELSLDITEDDAVATAASEIPNCLWEDQTINTYDDSLNEFIDYDITLSMPTGSNNTPSGARSPLGDTTVSMNHSRQEAEATFNYKTTFPNYAYTHPFTTDTHHKHTSYSNIPSPSNLVKGKLPYFEPFLRRVAIHCFMI</sequence>